<reference evidence="1 2" key="1">
    <citation type="journal article" date="2018" name="Sci. Rep.">
        <title>Genomic signatures of local adaptation to the degree of environmental predictability in rotifers.</title>
        <authorList>
            <person name="Franch-Gras L."/>
            <person name="Hahn C."/>
            <person name="Garcia-Roger E.M."/>
            <person name="Carmona M.J."/>
            <person name="Serra M."/>
            <person name="Gomez A."/>
        </authorList>
    </citation>
    <scope>NUCLEOTIDE SEQUENCE [LARGE SCALE GENOMIC DNA]</scope>
    <source>
        <strain evidence="1">HYR1</strain>
    </source>
</reference>
<name>A0A3M7QA42_BRAPC</name>
<evidence type="ECO:0000313" key="1">
    <source>
        <dbReference type="EMBL" id="RNA07848.1"/>
    </source>
</evidence>
<dbReference type="AlphaFoldDB" id="A0A3M7QA42"/>
<dbReference type="Proteomes" id="UP000276133">
    <property type="component" value="Unassembled WGS sequence"/>
</dbReference>
<comment type="caution">
    <text evidence="1">The sequence shown here is derived from an EMBL/GenBank/DDBJ whole genome shotgun (WGS) entry which is preliminary data.</text>
</comment>
<keyword evidence="2" id="KW-1185">Reference proteome</keyword>
<accession>A0A3M7QA42</accession>
<gene>
    <name evidence="1" type="ORF">BpHYR1_015766</name>
</gene>
<dbReference type="EMBL" id="REGN01006925">
    <property type="protein sequence ID" value="RNA07848.1"/>
    <property type="molecule type" value="Genomic_DNA"/>
</dbReference>
<proteinExistence type="predicted"/>
<protein>
    <submittedName>
        <fullName evidence="1">Uncharacterized protein</fullName>
    </submittedName>
</protein>
<evidence type="ECO:0000313" key="2">
    <source>
        <dbReference type="Proteomes" id="UP000276133"/>
    </source>
</evidence>
<organism evidence="1 2">
    <name type="scientific">Brachionus plicatilis</name>
    <name type="common">Marine rotifer</name>
    <name type="synonym">Brachionus muelleri</name>
    <dbReference type="NCBI Taxonomy" id="10195"/>
    <lineage>
        <taxon>Eukaryota</taxon>
        <taxon>Metazoa</taxon>
        <taxon>Spiralia</taxon>
        <taxon>Gnathifera</taxon>
        <taxon>Rotifera</taxon>
        <taxon>Eurotatoria</taxon>
        <taxon>Monogononta</taxon>
        <taxon>Pseudotrocha</taxon>
        <taxon>Ploima</taxon>
        <taxon>Brachionidae</taxon>
        <taxon>Brachionus</taxon>
    </lineage>
</organism>
<sequence>MTENYMLLHLINKDEDELVEDVIDVETGVEVAKENKRVAENIRSVYSIYEMGFKYENDFDFLFDTMTGNIFRRPNLLQFLMIR</sequence>